<evidence type="ECO:0000313" key="3">
    <source>
        <dbReference type="EMBL" id="EKM80034.1"/>
    </source>
</evidence>
<reference evidence="4" key="1">
    <citation type="journal article" date="2012" name="Proc. Natl. Acad. Sci. U.S.A.">
        <title>Genome sequence of the button mushroom Agaricus bisporus reveals mechanisms governing adaptation to a humic-rich ecological niche.</title>
        <authorList>
            <person name="Morin E."/>
            <person name="Kohler A."/>
            <person name="Baker A.R."/>
            <person name="Foulongne-Oriol M."/>
            <person name="Lombard V."/>
            <person name="Nagy L.G."/>
            <person name="Ohm R.A."/>
            <person name="Patyshakuliyeva A."/>
            <person name="Brun A."/>
            <person name="Aerts A.L."/>
            <person name="Bailey A.M."/>
            <person name="Billette C."/>
            <person name="Coutinho P.M."/>
            <person name="Deakin G."/>
            <person name="Doddapaneni H."/>
            <person name="Floudas D."/>
            <person name="Grimwood J."/>
            <person name="Hilden K."/>
            <person name="Kuees U."/>
            <person name="LaButti K.M."/>
            <person name="Lapidus A."/>
            <person name="Lindquist E.A."/>
            <person name="Lucas S.M."/>
            <person name="Murat C."/>
            <person name="Riley R.W."/>
            <person name="Salamov A.A."/>
            <person name="Schmutz J."/>
            <person name="Subramanian V."/>
            <person name="Woesten H.A.B."/>
            <person name="Xu J."/>
            <person name="Eastwood D.C."/>
            <person name="Foster G.D."/>
            <person name="Sonnenberg A.S."/>
            <person name="Cullen D."/>
            <person name="de Vries R.P."/>
            <person name="Lundell T."/>
            <person name="Hibbett D.S."/>
            <person name="Henrissat B."/>
            <person name="Burton K.S."/>
            <person name="Kerrigan R.W."/>
            <person name="Challen M.P."/>
            <person name="Grigoriev I.V."/>
            <person name="Martin F."/>
        </authorList>
    </citation>
    <scope>NUCLEOTIDE SEQUENCE [LARGE SCALE GENOMIC DNA]</scope>
    <source>
        <strain evidence="4">JB137-S8 / ATCC MYA-4627 / FGSC 10392</strain>
    </source>
</reference>
<feature type="compositionally biased region" description="Polar residues" evidence="1">
    <location>
        <begin position="884"/>
        <end position="897"/>
    </location>
</feature>
<accession>K5VZS9</accession>
<sequence length="1285" mass="140733">MYTPRPHPAPSAFPPPSRLLLPRVRPSPSSSCARSPSQDPSHDTALQWLGLPLNFDVVDDHLQIEGYQMYAVEKWIVERTRPITVLAVYTGDPSHKITVTALAPSPSLSERDCIAQWEQALLHLRRDASARPKQTPNGILMATSLAYFRSDYTIVHVPQGNFLLAKDQLYTNVNLLRMGCGSRSALSLEEPSDSTKERFLSTYHIPEFTLPSSLPIPPHYHLYLTSSEYLPMSTSTSYAHASKDTLLLASPNRYSSHRRSQSQSSSKSAWTKSPSNRPNAHTAGPSNSPAVRLDPNAAIFPSLNSSILALLAAHTKGRTKDFPFFNATVLELVKLVQAGLSLFGMYDVRERFNSTSGCFLFDGLLCDVTVQGIERWITEIGEPRACLEPAERIADPMFVSALLSLIMCVRNKLAGLGYSNVTPKDPFLHPQAFTRALSTYVSAIGTHSQSHSPAIPNIIPRSIAGHHLPNALLSANVSTPPYAAAAFLNQGGSALSQPPSMLSVSNSSSTNATRWHSSNVSTVLTRELIEFIEAAYSKRVASLSITDDVLGNISSNLGAGGANGNTNGVPVGTGLRGDSGNTNASGVYGGQVRRRKVKRVLKDKLEDLTNAVANDDGALDGGRDDRGRGRLSEDEAEDNLHVGTSGGQLFREVGNLILSGASGMASTGGGVGCIYDVNTDLQKFAKIVVEKEGSRSKLGMRAKRKRGVKGTESIDFGRGNLSIGSGGGPTHGDYGVIAAMLWSGRVTDVVVLREWEKERENLVMVNSPSVAGGIMSDGEEAKSEGFGGRSTEGEESDLQEGRLGGSFGGVWSEKMQKKLESWTGLSKRKGPYSVDLGNSSTARQPKFPLGSRSPSSKMMESKNREGVQSPTFSAGEQDDGLDSGQVSPSSDYKSQPFSFQDAESRLKGTQLRFYNASRGVSSTELGRSEHGFGNGSVPDMPRSTSMLGPAFVLDVDKAKSYVGLHERKWGRRPARNQKRISSWSDTRSAWGDEGFWMTIDKEGRKKAKEAEDVLDEKRKEDGSDNNGDAEEDRNKISSPEAQVLRRRSFHDIGSLRPMRVLSPERMKIDVELCAQVLTMVRREEHLHNIIICLEVLSSRLRTTNTELKQDLETHRAAIDEIDEQSRVISEIDARVYETNQITQARNMLQYEAAQLEISEIWHMASLWRQQVFELREKVFGTGRRRLRSGKHGAHGKFNRVQWTLDGERRLVDHLGRTEAEAEEEDQVNAEGITVPQPVLEEEEGDVVEHAGPVWLLRFFTSWVARWSALKAGGGTAESGKEASTK</sequence>
<dbReference type="Pfam" id="PF25995">
    <property type="entry name" value="STB6_N"/>
    <property type="match status" value="1"/>
</dbReference>
<dbReference type="STRING" id="597362.K5VZS9"/>
<feature type="compositionally biased region" description="Basic and acidic residues" evidence="1">
    <location>
        <begin position="1007"/>
        <end position="1022"/>
    </location>
</feature>
<keyword evidence="4" id="KW-1185">Reference proteome</keyword>
<feature type="region of interest" description="Disordered" evidence="1">
    <location>
        <begin position="254"/>
        <end position="290"/>
    </location>
</feature>
<feature type="domain" description="STB6-like N-terminal" evidence="2">
    <location>
        <begin position="44"/>
        <end position="178"/>
    </location>
</feature>
<feature type="region of interest" description="Disordered" evidence="1">
    <location>
        <begin position="769"/>
        <end position="809"/>
    </location>
</feature>
<dbReference type="RefSeq" id="XP_007329300.1">
    <property type="nucleotide sequence ID" value="XM_007329238.1"/>
</dbReference>
<dbReference type="HOGENOM" id="CLU_010710_0_0_1"/>
<dbReference type="eggNOG" id="ENOG502QT8Q">
    <property type="taxonomic scope" value="Eukaryota"/>
</dbReference>
<feature type="region of interest" description="Disordered" evidence="1">
    <location>
        <begin position="613"/>
        <end position="642"/>
    </location>
</feature>
<protein>
    <recommendedName>
        <fullName evidence="2">STB6-like N-terminal domain-containing protein</fullName>
    </recommendedName>
</protein>
<feature type="region of interest" description="Disordered" evidence="1">
    <location>
        <begin position="830"/>
        <end position="897"/>
    </location>
</feature>
<evidence type="ECO:0000256" key="1">
    <source>
        <dbReference type="SAM" id="MobiDB-lite"/>
    </source>
</evidence>
<feature type="compositionally biased region" description="Low complexity" evidence="1">
    <location>
        <begin position="18"/>
        <end position="39"/>
    </location>
</feature>
<feature type="compositionally biased region" description="Pro residues" evidence="1">
    <location>
        <begin position="1"/>
        <end position="17"/>
    </location>
</feature>
<evidence type="ECO:0000259" key="2">
    <source>
        <dbReference type="Pfam" id="PF25995"/>
    </source>
</evidence>
<proteinExistence type="predicted"/>
<feature type="region of interest" description="Disordered" evidence="1">
    <location>
        <begin position="1"/>
        <end position="43"/>
    </location>
</feature>
<organism evidence="3 4">
    <name type="scientific">Agaricus bisporus var. burnettii (strain JB137-S8 / ATCC MYA-4627 / FGSC 10392)</name>
    <name type="common">White button mushroom</name>
    <dbReference type="NCBI Taxonomy" id="597362"/>
    <lineage>
        <taxon>Eukaryota</taxon>
        <taxon>Fungi</taxon>
        <taxon>Dikarya</taxon>
        <taxon>Basidiomycota</taxon>
        <taxon>Agaricomycotina</taxon>
        <taxon>Agaricomycetes</taxon>
        <taxon>Agaricomycetidae</taxon>
        <taxon>Agaricales</taxon>
        <taxon>Agaricineae</taxon>
        <taxon>Agaricaceae</taxon>
        <taxon>Agaricus</taxon>
    </lineage>
</organism>
<feature type="compositionally biased region" description="Basic and acidic residues" evidence="1">
    <location>
        <begin position="621"/>
        <end position="633"/>
    </location>
</feature>
<dbReference type="OMA" id="DLWHMAA"/>
<dbReference type="EMBL" id="JH971389">
    <property type="protein sequence ID" value="EKM80034.1"/>
    <property type="molecule type" value="Genomic_DNA"/>
</dbReference>
<feature type="compositionally biased region" description="Polar residues" evidence="1">
    <location>
        <begin position="276"/>
        <end position="289"/>
    </location>
</feature>
<evidence type="ECO:0000313" key="4">
    <source>
        <dbReference type="Proteomes" id="UP000008493"/>
    </source>
</evidence>
<dbReference type="PANTHER" id="PTHR31011">
    <property type="entry name" value="PROTEIN STB2-RELATED"/>
    <property type="match status" value="1"/>
</dbReference>
<name>K5VZS9_AGABU</name>
<dbReference type="Proteomes" id="UP000008493">
    <property type="component" value="Unassembled WGS sequence"/>
</dbReference>
<feature type="compositionally biased region" description="Low complexity" evidence="1">
    <location>
        <begin position="261"/>
        <end position="275"/>
    </location>
</feature>
<feature type="region of interest" description="Disordered" evidence="1">
    <location>
        <begin position="1007"/>
        <end position="1040"/>
    </location>
</feature>
<gene>
    <name evidence="3" type="ORF">AGABI1DRAFT_127710</name>
</gene>
<dbReference type="KEGG" id="abp:AGABI1DRAFT127710"/>
<dbReference type="InterPro" id="IPR038919">
    <property type="entry name" value="STB2/STB2"/>
</dbReference>
<dbReference type="PANTHER" id="PTHR31011:SF2">
    <property type="entry name" value="PROTEIN STB2-RELATED"/>
    <property type="match status" value="1"/>
</dbReference>
<dbReference type="InParanoid" id="K5VZS9"/>
<dbReference type="GO" id="GO:0070822">
    <property type="term" value="C:Sin3-type complex"/>
    <property type="evidence" value="ECO:0007669"/>
    <property type="project" value="TreeGrafter"/>
</dbReference>
<dbReference type="InterPro" id="IPR059025">
    <property type="entry name" value="STB6_N"/>
</dbReference>
<dbReference type="OrthoDB" id="19806at2759"/>
<dbReference type="GeneID" id="18826719"/>